<evidence type="ECO:0000313" key="1">
    <source>
        <dbReference type="EMBL" id="RXG24079.1"/>
    </source>
</evidence>
<dbReference type="AlphaFoldDB" id="A0A4Q0PDF6"/>
<keyword evidence="2" id="KW-1185">Reference proteome</keyword>
<sequence length="72" mass="8088">MKDLAYPLIDFTSSGLTHSYTAYDGEPNRYRVGKVVSVRSYGLVDIDLNLNAIDMKIIGIEGEILGEMQQEY</sequence>
<dbReference type="RefSeq" id="WP_240674004.1">
    <property type="nucleotide sequence ID" value="NZ_JBHUOO010000047.1"/>
</dbReference>
<dbReference type="EMBL" id="QOVK01000004">
    <property type="protein sequence ID" value="RXG24079.1"/>
    <property type="molecule type" value="Genomic_DNA"/>
</dbReference>
<gene>
    <name evidence="1" type="ORF">DSM02_1565</name>
</gene>
<dbReference type="Proteomes" id="UP000289859">
    <property type="component" value="Unassembled WGS sequence"/>
</dbReference>
<accession>A0A4Q0PDF6</accession>
<protein>
    <submittedName>
        <fullName evidence="1">Uncharacterized protein</fullName>
    </submittedName>
</protein>
<proteinExistence type="predicted"/>
<organism evidence="1 2">
    <name type="scientific">Leeuwenhoekiella polynyae</name>
    <dbReference type="NCBI Taxonomy" id="1550906"/>
    <lineage>
        <taxon>Bacteria</taxon>
        <taxon>Pseudomonadati</taxon>
        <taxon>Bacteroidota</taxon>
        <taxon>Flavobacteriia</taxon>
        <taxon>Flavobacteriales</taxon>
        <taxon>Flavobacteriaceae</taxon>
        <taxon>Leeuwenhoekiella</taxon>
    </lineage>
</organism>
<reference evidence="1 2" key="1">
    <citation type="submission" date="2018-07" db="EMBL/GenBank/DDBJ databases">
        <title>Leeuwenhoekiella genomics.</title>
        <authorList>
            <person name="Tahon G."/>
            <person name="Willems A."/>
        </authorList>
    </citation>
    <scope>NUCLEOTIDE SEQUENCE [LARGE SCALE GENOMIC DNA]</scope>
    <source>
        <strain evidence="1 2">LMG 29608</strain>
    </source>
</reference>
<evidence type="ECO:0000313" key="2">
    <source>
        <dbReference type="Proteomes" id="UP000289859"/>
    </source>
</evidence>
<name>A0A4Q0PDF6_9FLAO</name>
<comment type="caution">
    <text evidence="1">The sequence shown here is derived from an EMBL/GenBank/DDBJ whole genome shotgun (WGS) entry which is preliminary data.</text>
</comment>